<evidence type="ECO:0000313" key="4">
    <source>
        <dbReference type="Proteomes" id="UP001165367"/>
    </source>
</evidence>
<name>A0ABS9KN69_9BACT</name>
<feature type="coiled-coil region" evidence="1">
    <location>
        <begin position="231"/>
        <end position="265"/>
    </location>
</feature>
<dbReference type="EMBL" id="JAKLTR010000003">
    <property type="protein sequence ID" value="MCG2613734.1"/>
    <property type="molecule type" value="Genomic_DNA"/>
</dbReference>
<evidence type="ECO:0000256" key="1">
    <source>
        <dbReference type="SAM" id="Coils"/>
    </source>
</evidence>
<feature type="region of interest" description="Disordered" evidence="2">
    <location>
        <begin position="1"/>
        <end position="22"/>
    </location>
</feature>
<accession>A0ABS9KN69</accession>
<sequence length="734" mass="83757">MIPRAVSKAPRQLSSGKEQKQKKGLFSVSGELGYQRFSRTSPSDDLLLINSSSDIATFQAGIIVKETYPVTLRVRYNDARPFQLDNQYEVNLSFDERNFRQILQDKIRAKITDDFSLQQKKLISKYDTLFREYSQHKQYLASPVYAQKAFEEKMKAAANERMPEIPSVDDLKNGVPAVPKSINDLVKNNKLLNTSLPKIPGIDLPADKLDSLKAKADPLLTKADSLMSKIVSKKETLQDKLERKRDSLEAMVQKAEDSIAGIKRKYQRTMDSVNNEMAQLKNPEELQEYAKKKQLLDSLEKPGLPSLLMKSSVRFGKFIMNQSELTINNIFMSGASIKYGNERFIMFSGGAYDFAFRGLFNFRNDTSRSRMTTVFATKIGIERGKDLTAFNIYSGRKVKDASLRSELRTVAGFSVEKRMELNRNLTAALEIAKSTTRELTAGSKDQQVLKDLFTSFNFKTIGAYGNLKASFPKTRTDAEITYKYWGQQFESFNASQYFNPQNSLAAKLSQPFFRRKLFASAGLRYTDFTTAGISSNIHSKTLFVSSNLTLRLKRMPVVSLGYYPGSQLYVVDQQKLYEYFYHILNGTLSHQFSIARLPMQTTLSYNKFFNRYSDSLVNSSNEAYSVYWTAWKGKFTWMANYSRQDMDSSLLNTVEAGLSYSVERFKLGGSLKWNHVDQATEYGYAANISWAINKFGTISLLYDRSYLPDRSGTFIPVRTAQLQFIKPLNFKIWQ</sequence>
<evidence type="ECO:0000313" key="3">
    <source>
        <dbReference type="EMBL" id="MCG2613734.1"/>
    </source>
</evidence>
<keyword evidence="4" id="KW-1185">Reference proteome</keyword>
<dbReference type="RefSeq" id="WP_237869417.1">
    <property type="nucleotide sequence ID" value="NZ_JAKLTR010000003.1"/>
</dbReference>
<dbReference type="Proteomes" id="UP001165367">
    <property type="component" value="Unassembled WGS sequence"/>
</dbReference>
<evidence type="ECO:0000256" key="2">
    <source>
        <dbReference type="SAM" id="MobiDB-lite"/>
    </source>
</evidence>
<comment type="caution">
    <text evidence="3">The sequence shown here is derived from an EMBL/GenBank/DDBJ whole genome shotgun (WGS) entry which is preliminary data.</text>
</comment>
<protein>
    <submittedName>
        <fullName evidence="3">Uncharacterized protein</fullName>
    </submittedName>
</protein>
<proteinExistence type="predicted"/>
<gene>
    <name evidence="3" type="ORF">LZZ85_05560</name>
</gene>
<reference evidence="3" key="1">
    <citation type="submission" date="2022-01" db="EMBL/GenBank/DDBJ databases">
        <authorList>
            <person name="Jo J.-H."/>
            <person name="Im W.-T."/>
        </authorList>
    </citation>
    <scope>NUCLEOTIDE SEQUENCE</scope>
    <source>
        <strain evidence="3">NA20</strain>
    </source>
</reference>
<organism evidence="3 4">
    <name type="scientific">Terrimonas ginsenosidimutans</name>
    <dbReference type="NCBI Taxonomy" id="2908004"/>
    <lineage>
        <taxon>Bacteria</taxon>
        <taxon>Pseudomonadati</taxon>
        <taxon>Bacteroidota</taxon>
        <taxon>Chitinophagia</taxon>
        <taxon>Chitinophagales</taxon>
        <taxon>Chitinophagaceae</taxon>
        <taxon>Terrimonas</taxon>
    </lineage>
</organism>
<keyword evidence="1" id="KW-0175">Coiled coil</keyword>